<comment type="caution">
    <text evidence="9">The sequence shown here is derived from an EMBL/GenBank/DDBJ whole genome shotgun (WGS) entry which is preliminary data.</text>
</comment>
<dbReference type="Pfam" id="PF11799">
    <property type="entry name" value="IMS_C"/>
    <property type="match status" value="1"/>
</dbReference>
<gene>
    <name evidence="9" type="ORF">O2N63_06925</name>
</gene>
<comment type="function">
    <text evidence="5">Poorly processive, error-prone DNA polymerase involved in untargeted mutagenesis. Copies undamaged DNA at stalled replication forks, which arise in vivo from mismatched or misaligned primer ends. These misaligned primers can be extended by PolIV. Exhibits no 3'-5' exonuclease (proofreading) activity. May be involved in translesional synthesis, in conjunction with the beta clamp from PolIII.</text>
</comment>
<name>A0ABT4VZZ5_9RHOB</name>
<dbReference type="PANTHER" id="PTHR35369">
    <property type="entry name" value="BLR3025 PROTEIN-RELATED"/>
    <property type="match status" value="1"/>
</dbReference>
<keyword evidence="4" id="KW-0227">DNA damage</keyword>
<comment type="catalytic activity">
    <reaction evidence="6">
        <text>DNA(n) + a 2'-deoxyribonucleoside 5'-triphosphate = DNA(n+1) + diphosphate</text>
        <dbReference type="Rhea" id="RHEA:22508"/>
        <dbReference type="Rhea" id="RHEA-COMP:17339"/>
        <dbReference type="Rhea" id="RHEA-COMP:17340"/>
        <dbReference type="ChEBI" id="CHEBI:33019"/>
        <dbReference type="ChEBI" id="CHEBI:61560"/>
        <dbReference type="ChEBI" id="CHEBI:173112"/>
        <dbReference type="EC" id="2.7.7.7"/>
    </reaction>
</comment>
<proteinExistence type="inferred from homology"/>
<dbReference type="SUPFAM" id="SSF56672">
    <property type="entry name" value="DNA/RNA polymerases"/>
    <property type="match status" value="1"/>
</dbReference>
<protein>
    <recommendedName>
        <fullName evidence="3">DNA-directed DNA polymerase</fullName>
        <ecNumber evidence="3">2.7.7.7</ecNumber>
    </recommendedName>
</protein>
<dbReference type="InterPro" id="IPR001126">
    <property type="entry name" value="UmuC"/>
</dbReference>
<dbReference type="InterPro" id="IPR050356">
    <property type="entry name" value="SulA_CellDiv_inhibitor"/>
</dbReference>
<feature type="domain" description="UmuC" evidence="7">
    <location>
        <begin position="33"/>
        <end position="158"/>
    </location>
</feature>
<evidence type="ECO:0000256" key="2">
    <source>
        <dbReference type="ARBA" id="ARBA00011245"/>
    </source>
</evidence>
<evidence type="ECO:0000259" key="7">
    <source>
        <dbReference type="Pfam" id="PF00817"/>
    </source>
</evidence>
<feature type="domain" description="DNA polymerase Y-family little finger" evidence="8">
    <location>
        <begin position="249"/>
        <end position="343"/>
    </location>
</feature>
<evidence type="ECO:0000256" key="6">
    <source>
        <dbReference type="ARBA" id="ARBA00049244"/>
    </source>
</evidence>
<evidence type="ECO:0000256" key="4">
    <source>
        <dbReference type="ARBA" id="ARBA00022763"/>
    </source>
</evidence>
<dbReference type="InterPro" id="IPR043128">
    <property type="entry name" value="Rev_trsase/Diguanyl_cyclase"/>
</dbReference>
<dbReference type="InterPro" id="IPR017961">
    <property type="entry name" value="DNA_pol_Y-fam_little_finger"/>
</dbReference>
<accession>A0ABT4VZZ5</accession>
<evidence type="ECO:0000313" key="10">
    <source>
        <dbReference type="Proteomes" id="UP001528040"/>
    </source>
</evidence>
<evidence type="ECO:0000256" key="3">
    <source>
        <dbReference type="ARBA" id="ARBA00012417"/>
    </source>
</evidence>
<evidence type="ECO:0000259" key="8">
    <source>
        <dbReference type="Pfam" id="PF11799"/>
    </source>
</evidence>
<evidence type="ECO:0000256" key="1">
    <source>
        <dbReference type="ARBA" id="ARBA00010945"/>
    </source>
</evidence>
<dbReference type="InterPro" id="IPR043502">
    <property type="entry name" value="DNA/RNA_pol_sf"/>
</dbReference>
<evidence type="ECO:0000256" key="5">
    <source>
        <dbReference type="ARBA" id="ARBA00025589"/>
    </source>
</evidence>
<dbReference type="RefSeq" id="WP_271053527.1">
    <property type="nucleotide sequence ID" value="NZ_JAQIIO010000003.1"/>
</dbReference>
<sequence>MMNTLTFTPEKRVISLWLPRLASERYLRRFPSDGPFAITAQEANANRVVCLNAAGEQAGLSRGMGLSDARALCPDLRTGIRDEHGDARFLLGLARWAQRYCPWVARDGADGLLLDITGSAHLMGGETALLADLRARLSRVGMTTRLGLADTRGAAWALARYGEGVAPVGGTSAALVALPVAGLRLDPKEVVTLQRLGLKTIGQLMDLPRATLGQRFGGGVLMRLDQALGDQGEALSPEGQAPHFATRLTLPEPIGLTADVMAGLERLLPQLCDRLARYEMGARRMVLICRRVDRGAQEVDLRLARPMRDPHRILPLFERGVGELDAGFGIDQMRLLAREVEALPTEQLTRLQESRQDGVADLVTRLGNRVGLENIRRFLPADSHIPERSFLVAPAAWSAPDPGWSVSHPRPLQLFPPEPIAGQGATPPIRFRWRRMALSVARATGPERIAPEWWLEDEAWQRGVRDYWRIETRQGRRLWLYHTPQNPGWFVQGAFA</sequence>
<dbReference type="Gene3D" id="3.40.1170.60">
    <property type="match status" value="1"/>
</dbReference>
<comment type="subunit">
    <text evidence="2">Monomer.</text>
</comment>
<dbReference type="EC" id="2.7.7.7" evidence="3"/>
<dbReference type="Gene3D" id="3.30.70.270">
    <property type="match status" value="1"/>
</dbReference>
<dbReference type="EMBL" id="JAQIIO010000003">
    <property type="protein sequence ID" value="MDA5093818.1"/>
    <property type="molecule type" value="Genomic_DNA"/>
</dbReference>
<dbReference type="Pfam" id="PF00817">
    <property type="entry name" value="IMS"/>
    <property type="match status" value="1"/>
</dbReference>
<comment type="similarity">
    <text evidence="1">Belongs to the DNA polymerase type-Y family.</text>
</comment>
<keyword evidence="10" id="KW-1185">Reference proteome</keyword>
<evidence type="ECO:0000313" key="9">
    <source>
        <dbReference type="EMBL" id="MDA5093818.1"/>
    </source>
</evidence>
<dbReference type="Proteomes" id="UP001528040">
    <property type="component" value="Unassembled WGS sequence"/>
</dbReference>
<dbReference type="PANTHER" id="PTHR35369:SF2">
    <property type="entry name" value="BLR3025 PROTEIN"/>
    <property type="match status" value="1"/>
</dbReference>
<reference evidence="9 10" key="1">
    <citation type="submission" date="2023-01" db="EMBL/GenBank/DDBJ databases">
        <authorList>
            <person name="Yoon J.-W."/>
        </authorList>
    </citation>
    <scope>NUCLEOTIDE SEQUENCE [LARGE SCALE GENOMIC DNA]</scope>
    <source>
        <strain evidence="9 10">KMU-50</strain>
    </source>
</reference>
<dbReference type="CDD" id="cd03468">
    <property type="entry name" value="PolY_like"/>
    <property type="match status" value="1"/>
</dbReference>
<organism evidence="9 10">
    <name type="scientific">Aliiroseovarius salicola</name>
    <dbReference type="NCBI Taxonomy" id="3009082"/>
    <lineage>
        <taxon>Bacteria</taxon>
        <taxon>Pseudomonadati</taxon>
        <taxon>Pseudomonadota</taxon>
        <taxon>Alphaproteobacteria</taxon>
        <taxon>Rhodobacterales</taxon>
        <taxon>Paracoccaceae</taxon>
        <taxon>Aliiroseovarius</taxon>
    </lineage>
</organism>